<reference evidence="2" key="1">
    <citation type="journal article" date="2020" name="mSystems">
        <title>Genome- and Community-Level Interaction Insights into Carbon Utilization and Element Cycling Functions of Hydrothermarchaeota in Hydrothermal Sediment.</title>
        <authorList>
            <person name="Zhou Z."/>
            <person name="Liu Y."/>
            <person name="Xu W."/>
            <person name="Pan J."/>
            <person name="Luo Z.H."/>
            <person name="Li M."/>
        </authorList>
    </citation>
    <scope>NUCLEOTIDE SEQUENCE [LARGE SCALE GENOMIC DNA]</scope>
    <source>
        <strain evidence="2">HyVt-538</strain>
    </source>
</reference>
<feature type="domain" description="Chorismate-utilising enzyme C-terminal" evidence="1">
    <location>
        <begin position="118"/>
        <end position="325"/>
    </location>
</feature>
<evidence type="ECO:0000259" key="1">
    <source>
        <dbReference type="Pfam" id="PF00425"/>
    </source>
</evidence>
<accession>A0A7V5NY13</accession>
<dbReference type="InterPro" id="IPR019999">
    <property type="entry name" value="Anth_synth_I-like"/>
</dbReference>
<dbReference type="AlphaFoldDB" id="A0A7V5NY13"/>
<organism evidence="2">
    <name type="scientific">Hellea balneolensis</name>
    <dbReference type="NCBI Taxonomy" id="287478"/>
    <lineage>
        <taxon>Bacteria</taxon>
        <taxon>Pseudomonadati</taxon>
        <taxon>Pseudomonadota</taxon>
        <taxon>Alphaproteobacteria</taxon>
        <taxon>Maricaulales</taxon>
        <taxon>Robiginitomaculaceae</taxon>
        <taxon>Hellea</taxon>
    </lineage>
</organism>
<dbReference type="PANTHER" id="PTHR11236">
    <property type="entry name" value="AMINOBENZOATE/ANTHRANILATE SYNTHASE"/>
    <property type="match status" value="1"/>
</dbReference>
<dbReference type="PANTHER" id="PTHR11236:SF50">
    <property type="entry name" value="AMINODEOXYCHORISMATE SYNTHASE COMPONENT 1"/>
    <property type="match status" value="1"/>
</dbReference>
<keyword evidence="2" id="KW-0808">Transferase</keyword>
<dbReference type="InterPro" id="IPR005801">
    <property type="entry name" value="ADC_synthase"/>
</dbReference>
<feature type="non-terminal residue" evidence="2">
    <location>
        <position position="328"/>
    </location>
</feature>
<evidence type="ECO:0000313" key="2">
    <source>
        <dbReference type="EMBL" id="HHI89121.1"/>
    </source>
</evidence>
<sequence length="328" mass="36497">MPASPYVRFDDRIAGTAMVFDNPREIIRAERVEQVEAAFARLQRAHEEGAYLAGYLSYELGYVFEDRLRPLMPEGRQHPLLLFGVFGPPTQAETGHGDKGHGDKGHGGIYMTRPTWTRAQYQDKCDRVLDWIRKGDVYQVNLTFPIHAQGFGGVADIYSALQNTQPVRYGALVCLDAHPVISLSPELFFRVKNSHISMRPMKGTIKRGADPQEDAALKSALHHDPKNRAENLMIVDLLRNDLTRIARPGTVRVTSLFDVETYPSLHTMTSKIAAELASDSLRELFASLFPCGSVTGAPKIRAMQIIRELEQAPRGVYCGAIGWIAPPA</sequence>
<keyword evidence="2" id="KW-0032">Aminotransferase</keyword>
<dbReference type="EMBL" id="DROP01000277">
    <property type="protein sequence ID" value="HHI89121.1"/>
    <property type="molecule type" value="Genomic_DNA"/>
</dbReference>
<dbReference type="EC" id="2.6.1.85" evidence="2"/>
<dbReference type="InterPro" id="IPR015890">
    <property type="entry name" value="Chorismate_C"/>
</dbReference>
<dbReference type="Pfam" id="PF00425">
    <property type="entry name" value="Chorismate_bind"/>
    <property type="match status" value="1"/>
</dbReference>
<dbReference type="PRINTS" id="PR00095">
    <property type="entry name" value="ANTSNTHASEI"/>
</dbReference>
<dbReference type="Gene3D" id="3.60.120.10">
    <property type="entry name" value="Anthranilate synthase"/>
    <property type="match status" value="1"/>
</dbReference>
<dbReference type="Proteomes" id="UP000885806">
    <property type="component" value="Unassembled WGS sequence"/>
</dbReference>
<protein>
    <submittedName>
        <fullName evidence="2">Aminodeoxychorismate synthase component I</fullName>
        <ecNumber evidence="2">2.6.1.85</ecNumber>
    </submittedName>
</protein>
<dbReference type="GO" id="GO:0000162">
    <property type="term" value="P:L-tryptophan biosynthetic process"/>
    <property type="evidence" value="ECO:0007669"/>
    <property type="project" value="TreeGrafter"/>
</dbReference>
<dbReference type="SUPFAM" id="SSF56322">
    <property type="entry name" value="ADC synthase"/>
    <property type="match status" value="1"/>
</dbReference>
<proteinExistence type="predicted"/>
<comment type="caution">
    <text evidence="2">The sequence shown here is derived from an EMBL/GenBank/DDBJ whole genome shotgun (WGS) entry which is preliminary data.</text>
</comment>
<name>A0A7V5NY13_9PROT</name>
<dbReference type="GO" id="GO:0046820">
    <property type="term" value="F:4-amino-4-deoxychorismate synthase activity"/>
    <property type="evidence" value="ECO:0007669"/>
    <property type="project" value="UniProtKB-EC"/>
</dbReference>
<gene>
    <name evidence="2" type="ORF">ENK01_04125</name>
</gene>